<dbReference type="SUPFAM" id="SSF51971">
    <property type="entry name" value="Nucleotide-binding domain"/>
    <property type="match status" value="1"/>
</dbReference>
<accession>A0A0S8K238</accession>
<dbReference type="CDD" id="cd03064">
    <property type="entry name" value="TRX_Fd_NuoE"/>
    <property type="match status" value="1"/>
</dbReference>
<dbReference type="PANTHER" id="PTHR43342">
    <property type="entry name" value="NADH-QUINONE OXIDOREDUCTASE, E SUBUNIT"/>
    <property type="match status" value="1"/>
</dbReference>
<evidence type="ECO:0000256" key="3">
    <source>
        <dbReference type="ARBA" id="ARBA00023014"/>
    </source>
</evidence>
<keyword evidence="3" id="KW-0411">Iron-sulfur</keyword>
<reference evidence="5 6" key="1">
    <citation type="journal article" date="2015" name="Microbiome">
        <title>Genomic resolution of linkages in carbon, nitrogen, and sulfur cycling among widespread estuary sediment bacteria.</title>
        <authorList>
            <person name="Baker B.J."/>
            <person name="Lazar C.S."/>
            <person name="Teske A.P."/>
            <person name="Dick G.J."/>
        </authorList>
    </citation>
    <scope>NUCLEOTIDE SEQUENCE [LARGE SCALE GENOMIC DNA]</scope>
    <source>
        <strain evidence="5">SM1_77</strain>
    </source>
</reference>
<dbReference type="Pfam" id="PF12831">
    <property type="entry name" value="FAD_oxidored"/>
    <property type="match status" value="1"/>
</dbReference>
<dbReference type="Gene3D" id="3.30.70.20">
    <property type="match status" value="1"/>
</dbReference>
<dbReference type="Gene3D" id="3.40.30.10">
    <property type="entry name" value="Glutaredoxin"/>
    <property type="match status" value="1"/>
</dbReference>
<dbReference type="GO" id="GO:0051536">
    <property type="term" value="F:iron-sulfur cluster binding"/>
    <property type="evidence" value="ECO:0007669"/>
    <property type="project" value="UniProtKB-KW"/>
</dbReference>
<dbReference type="EMBL" id="LJVE01000003">
    <property type="protein sequence ID" value="KPL15890.1"/>
    <property type="molecule type" value="Genomic_DNA"/>
</dbReference>
<dbReference type="InterPro" id="IPR028431">
    <property type="entry name" value="NADP_DH_HndA-like"/>
</dbReference>
<evidence type="ECO:0000259" key="4">
    <source>
        <dbReference type="PROSITE" id="PS51379"/>
    </source>
</evidence>
<dbReference type="InterPro" id="IPR036249">
    <property type="entry name" value="Thioredoxin-like_sf"/>
</dbReference>
<keyword evidence="1" id="KW-0479">Metal-binding</keyword>
<dbReference type="Pfam" id="PF01257">
    <property type="entry name" value="2Fe-2S_thioredx"/>
    <property type="match status" value="1"/>
</dbReference>
<evidence type="ECO:0000256" key="1">
    <source>
        <dbReference type="ARBA" id="ARBA00022723"/>
    </source>
</evidence>
<dbReference type="PANTHER" id="PTHR43342:SF1">
    <property type="entry name" value="BIFURCATING [FEFE] HYDROGENASE GAMMA SUBUNIT"/>
    <property type="match status" value="1"/>
</dbReference>
<dbReference type="InterPro" id="IPR042128">
    <property type="entry name" value="NuoE_dom"/>
</dbReference>
<dbReference type="SUPFAM" id="SSF52833">
    <property type="entry name" value="Thioredoxin-like"/>
    <property type="match status" value="1"/>
</dbReference>
<keyword evidence="2" id="KW-0408">Iron</keyword>
<protein>
    <recommendedName>
        <fullName evidence="4">4Fe-4S ferredoxin-type domain-containing protein</fullName>
    </recommendedName>
</protein>
<evidence type="ECO:0000313" key="6">
    <source>
        <dbReference type="Proteomes" id="UP000050975"/>
    </source>
</evidence>
<proteinExistence type="predicted"/>
<dbReference type="Gene3D" id="1.10.10.1590">
    <property type="entry name" value="NADH-quinone oxidoreductase subunit E"/>
    <property type="match status" value="1"/>
</dbReference>
<dbReference type="SUPFAM" id="SSF54862">
    <property type="entry name" value="4Fe-4S ferredoxins"/>
    <property type="match status" value="1"/>
</dbReference>
<name>A0A0S8K238_UNCW3</name>
<organism evidence="5 6">
    <name type="scientific">candidate division WOR_3 bacterium SM1_77</name>
    <dbReference type="NCBI Taxonomy" id="1703778"/>
    <lineage>
        <taxon>Bacteria</taxon>
        <taxon>Bacteria division WOR-3</taxon>
    </lineage>
</organism>
<dbReference type="AlphaFoldDB" id="A0A0S8K238"/>
<dbReference type="InterPro" id="IPR041921">
    <property type="entry name" value="NuoE_N"/>
</dbReference>
<dbReference type="PROSITE" id="PS51379">
    <property type="entry name" value="4FE4S_FER_2"/>
    <property type="match status" value="1"/>
</dbReference>
<dbReference type="GO" id="GO:0046872">
    <property type="term" value="F:metal ion binding"/>
    <property type="evidence" value="ECO:0007669"/>
    <property type="project" value="UniProtKB-KW"/>
</dbReference>
<gene>
    <name evidence="5" type="ORF">AMJ74_00415</name>
</gene>
<dbReference type="Proteomes" id="UP000050975">
    <property type="component" value="Unassembled WGS sequence"/>
</dbReference>
<dbReference type="Gene3D" id="3.40.50.720">
    <property type="entry name" value="NAD(P)-binding Rossmann-like Domain"/>
    <property type="match status" value="1"/>
</dbReference>
<comment type="caution">
    <text evidence="5">The sequence shown here is derived from an EMBL/GenBank/DDBJ whole genome shotgun (WGS) entry which is preliminary data.</text>
</comment>
<evidence type="ECO:0000256" key="2">
    <source>
        <dbReference type="ARBA" id="ARBA00023004"/>
    </source>
</evidence>
<dbReference type="InterPro" id="IPR017896">
    <property type="entry name" value="4Fe4S_Fe-S-bd"/>
</dbReference>
<evidence type="ECO:0000313" key="5">
    <source>
        <dbReference type="EMBL" id="KPL15890.1"/>
    </source>
</evidence>
<dbReference type="Pfam" id="PF00037">
    <property type="entry name" value="Fer4"/>
    <property type="match status" value="1"/>
</dbReference>
<sequence>MNKQAEQRVGAVLVVGGGVGGMQASLDLAEAGFKVYLVEKSPSIGGVMAQLDKTFPTNDCAMCTLAPRMVEAGGHLNIEKLIYSEIESIEGEAGNFSVKIRKKARSVDPDKCTGCGECVESCLVKNIVYLDQPGRPAVQMEEGMKSKVDDILGRYSGGQETIVPILHDINEEFNWLPSEALCRITEIKQIPLEHILRIASFYNAFSLTPKGKHVIRVCTGTACYVKGAQRILDTFTRELKIDIGGVTDDGLFSIETVSCLGCCGQSPVITVDEDIYGYVNLTMIPDVLGKYA</sequence>
<feature type="domain" description="4Fe-4S ferredoxin-type" evidence="4">
    <location>
        <begin position="103"/>
        <end position="133"/>
    </location>
</feature>